<dbReference type="Proteomes" id="UP000770717">
    <property type="component" value="Unassembled WGS sequence"/>
</dbReference>
<dbReference type="EMBL" id="WNTK01000009">
    <property type="protein sequence ID" value="KAG9478486.1"/>
    <property type="molecule type" value="Genomic_DNA"/>
</dbReference>
<accession>A0A8J6F0V0</accession>
<gene>
    <name evidence="1" type="ORF">GDO78_013498</name>
</gene>
<proteinExistence type="predicted"/>
<keyword evidence="2" id="KW-1185">Reference proteome</keyword>
<protein>
    <submittedName>
        <fullName evidence="1">Uncharacterized protein</fullName>
    </submittedName>
</protein>
<dbReference type="AlphaFoldDB" id="A0A8J6F0V0"/>
<name>A0A8J6F0V0_ELECQ</name>
<comment type="caution">
    <text evidence="1">The sequence shown here is derived from an EMBL/GenBank/DDBJ whole genome shotgun (WGS) entry which is preliminary data.</text>
</comment>
<sequence>MSSLNASRKTYKALTCLEHQYGRSGLRLKI</sequence>
<organism evidence="1 2">
    <name type="scientific">Eleutherodactylus coqui</name>
    <name type="common">Puerto Rican coqui</name>
    <dbReference type="NCBI Taxonomy" id="57060"/>
    <lineage>
        <taxon>Eukaryota</taxon>
        <taxon>Metazoa</taxon>
        <taxon>Chordata</taxon>
        <taxon>Craniata</taxon>
        <taxon>Vertebrata</taxon>
        <taxon>Euteleostomi</taxon>
        <taxon>Amphibia</taxon>
        <taxon>Batrachia</taxon>
        <taxon>Anura</taxon>
        <taxon>Neobatrachia</taxon>
        <taxon>Hyloidea</taxon>
        <taxon>Eleutherodactylidae</taxon>
        <taxon>Eleutherodactylinae</taxon>
        <taxon>Eleutherodactylus</taxon>
        <taxon>Eleutherodactylus</taxon>
    </lineage>
</organism>
<evidence type="ECO:0000313" key="2">
    <source>
        <dbReference type="Proteomes" id="UP000770717"/>
    </source>
</evidence>
<reference evidence="1" key="1">
    <citation type="thesis" date="2020" institute="ProQuest LLC" country="789 East Eisenhower Parkway, Ann Arbor, MI, USA">
        <title>Comparative Genomics and Chromosome Evolution.</title>
        <authorList>
            <person name="Mudd A.B."/>
        </authorList>
    </citation>
    <scope>NUCLEOTIDE SEQUENCE</scope>
    <source>
        <strain evidence="1">HN-11 Male</strain>
        <tissue evidence="1">Kidney and liver</tissue>
    </source>
</reference>
<evidence type="ECO:0000313" key="1">
    <source>
        <dbReference type="EMBL" id="KAG9478486.1"/>
    </source>
</evidence>